<dbReference type="SUPFAM" id="SSF46565">
    <property type="entry name" value="Chaperone J-domain"/>
    <property type="match status" value="1"/>
</dbReference>
<evidence type="ECO:0000259" key="1">
    <source>
        <dbReference type="PROSITE" id="PS50076"/>
    </source>
</evidence>
<dbReference type="SMART" id="SM00271">
    <property type="entry name" value="DnaJ"/>
    <property type="match status" value="1"/>
</dbReference>
<keyword evidence="3" id="KW-1185">Reference proteome</keyword>
<dbReference type="CDD" id="cd06257">
    <property type="entry name" value="DnaJ"/>
    <property type="match status" value="1"/>
</dbReference>
<dbReference type="Pfam" id="PF00226">
    <property type="entry name" value="DnaJ"/>
    <property type="match status" value="1"/>
</dbReference>
<dbReference type="PRINTS" id="PR00625">
    <property type="entry name" value="JDOMAIN"/>
</dbReference>
<evidence type="ECO:0000313" key="3">
    <source>
        <dbReference type="Proteomes" id="UP000789572"/>
    </source>
</evidence>
<dbReference type="OrthoDB" id="259708at2759"/>
<dbReference type="AlphaFoldDB" id="A0A9N8YZW2"/>
<dbReference type="EMBL" id="CAJVPJ010000031">
    <property type="protein sequence ID" value="CAG8461431.1"/>
    <property type="molecule type" value="Genomic_DNA"/>
</dbReference>
<dbReference type="PROSITE" id="PS50076">
    <property type="entry name" value="DNAJ_2"/>
    <property type="match status" value="1"/>
</dbReference>
<feature type="domain" description="J" evidence="1">
    <location>
        <begin position="41"/>
        <end position="106"/>
    </location>
</feature>
<dbReference type="PANTHER" id="PTHR44825:SF1">
    <property type="entry name" value="DNAJ HOMOLOG SUBFAMILY C MEMBER 4"/>
    <property type="match status" value="1"/>
</dbReference>
<protein>
    <submittedName>
        <fullName evidence="2">658_t:CDS:1</fullName>
    </submittedName>
</protein>
<dbReference type="InterPro" id="IPR001623">
    <property type="entry name" value="DnaJ_domain"/>
</dbReference>
<dbReference type="PANTHER" id="PTHR44825">
    <property type="match status" value="1"/>
</dbReference>
<organism evidence="2 3">
    <name type="scientific">Paraglomus occultum</name>
    <dbReference type="NCBI Taxonomy" id="144539"/>
    <lineage>
        <taxon>Eukaryota</taxon>
        <taxon>Fungi</taxon>
        <taxon>Fungi incertae sedis</taxon>
        <taxon>Mucoromycota</taxon>
        <taxon>Glomeromycotina</taxon>
        <taxon>Glomeromycetes</taxon>
        <taxon>Paraglomerales</taxon>
        <taxon>Paraglomeraceae</taxon>
        <taxon>Paraglomus</taxon>
    </lineage>
</organism>
<dbReference type="Proteomes" id="UP000789572">
    <property type="component" value="Unassembled WGS sequence"/>
</dbReference>
<gene>
    <name evidence="2" type="ORF">POCULU_LOCUS583</name>
</gene>
<evidence type="ECO:0000313" key="2">
    <source>
        <dbReference type="EMBL" id="CAG8461431.1"/>
    </source>
</evidence>
<sequence length="282" mass="32036">MSPAIHVGYSPKSLYNTIPKKGTFDSEYRYKIVDQICVESNLYKILGVEKTCSSEELRRAYIQRSRVCHPDKFPGYPRATEAFQKLSYSYETLIKPSTRRAYDVSGSSEFNMFAGLADETLHGVLYQLFLEFMDGDFAMIHALINALNEGNPGLNIGEDVIETMEQLFRRLRKLLLVLLCNFPPDPAAGQKYMKIIKFELIRLHEIQQELRTLSYFDVFGRFKRTMQLARITLRIPMLIDSAMKTEHKMNGGNGVQHGLLGDGMAKFLGGVVSALETAENLL</sequence>
<reference evidence="2" key="1">
    <citation type="submission" date="2021-06" db="EMBL/GenBank/DDBJ databases">
        <authorList>
            <person name="Kallberg Y."/>
            <person name="Tangrot J."/>
            <person name="Rosling A."/>
        </authorList>
    </citation>
    <scope>NUCLEOTIDE SEQUENCE</scope>
    <source>
        <strain evidence="2">IA702</strain>
    </source>
</reference>
<proteinExistence type="predicted"/>
<dbReference type="InterPro" id="IPR052763">
    <property type="entry name" value="DnaJ_C4"/>
</dbReference>
<comment type="caution">
    <text evidence="2">The sequence shown here is derived from an EMBL/GenBank/DDBJ whole genome shotgun (WGS) entry which is preliminary data.</text>
</comment>
<dbReference type="Gene3D" id="1.10.287.110">
    <property type="entry name" value="DnaJ domain"/>
    <property type="match status" value="1"/>
</dbReference>
<accession>A0A9N8YZW2</accession>
<name>A0A9N8YZW2_9GLOM</name>
<dbReference type="InterPro" id="IPR036869">
    <property type="entry name" value="J_dom_sf"/>
</dbReference>